<sequence length="295" mass="31197">MSLVSDALFSSSPNADAPIGVFDSGVGGLTVLREIRRLLPAEDLLYVADSAYAPYGDKPSAVIAARALAITEFLLGQGAKAIVVACNTATGAAVQLLRAHYPIPVIAMEPAIKPAVERTRSGVIGVLATRRTLESPNLAQLVERFAGQSKILLQPCPGLVERIESGDLDGPATCALLEDYLEPLLAHCADTLVLGCTHYPLLRPVIQALAGPQILILDSGAAVARQVQRRLSESGILAPAGRVGRELFWTSANPGQVRPLIAWIWGDAFELGQWEAGAQLESRWIGSGLALEIPS</sequence>
<dbReference type="EC" id="5.1.1.3" evidence="2 7"/>
<dbReference type="HAMAP" id="MF_00258">
    <property type="entry name" value="Glu_racemase"/>
    <property type="match status" value="1"/>
</dbReference>
<keyword evidence="5 7" id="KW-0413">Isomerase</keyword>
<comment type="pathway">
    <text evidence="7">Cell wall biogenesis; peptidoglycan biosynthesis.</text>
</comment>
<dbReference type="EMBL" id="CP048029">
    <property type="protein sequence ID" value="QIK37793.1"/>
    <property type="molecule type" value="Genomic_DNA"/>
</dbReference>
<dbReference type="Pfam" id="PF01177">
    <property type="entry name" value="Asp_Glu_race"/>
    <property type="match status" value="1"/>
</dbReference>
<feature type="binding site" evidence="7">
    <location>
        <begin position="87"/>
        <end position="88"/>
    </location>
    <ligand>
        <name>substrate</name>
    </ligand>
</feature>
<dbReference type="InterPro" id="IPR001920">
    <property type="entry name" value="Asp/Glu_race"/>
</dbReference>
<evidence type="ECO:0000256" key="7">
    <source>
        <dbReference type="HAMAP-Rule" id="MF_00258"/>
    </source>
</evidence>
<dbReference type="InterPro" id="IPR015942">
    <property type="entry name" value="Asp/Glu/hydantoin_racemase"/>
</dbReference>
<evidence type="ECO:0000256" key="3">
    <source>
        <dbReference type="ARBA" id="ARBA00022960"/>
    </source>
</evidence>
<keyword evidence="3 7" id="KW-0133">Cell shape</keyword>
<dbReference type="GO" id="GO:0009252">
    <property type="term" value="P:peptidoglycan biosynthetic process"/>
    <property type="evidence" value="ECO:0007669"/>
    <property type="project" value="UniProtKB-UniRule"/>
</dbReference>
<keyword evidence="6 7" id="KW-0961">Cell wall biogenesis/degradation</keyword>
<comment type="similarity">
    <text evidence="7">Belongs to the aspartate/glutamate racemases family.</text>
</comment>
<feature type="binding site" evidence="7">
    <location>
        <begin position="55"/>
        <end position="56"/>
    </location>
    <ligand>
        <name>substrate</name>
    </ligand>
</feature>
<feature type="binding site" evidence="7">
    <location>
        <begin position="23"/>
        <end position="24"/>
    </location>
    <ligand>
        <name>substrate</name>
    </ligand>
</feature>
<comment type="catalytic activity">
    <reaction evidence="1 7">
        <text>L-glutamate = D-glutamate</text>
        <dbReference type="Rhea" id="RHEA:12813"/>
        <dbReference type="ChEBI" id="CHEBI:29985"/>
        <dbReference type="ChEBI" id="CHEBI:29986"/>
        <dbReference type="EC" id="5.1.1.3"/>
    </reaction>
</comment>
<evidence type="ECO:0000256" key="6">
    <source>
        <dbReference type="ARBA" id="ARBA00023316"/>
    </source>
</evidence>
<dbReference type="GO" id="GO:0008360">
    <property type="term" value="P:regulation of cell shape"/>
    <property type="evidence" value="ECO:0007669"/>
    <property type="project" value="UniProtKB-KW"/>
</dbReference>
<dbReference type="Gene3D" id="3.40.50.1860">
    <property type="match status" value="2"/>
</dbReference>
<dbReference type="RefSeq" id="WP_166270556.1">
    <property type="nucleotide sequence ID" value="NZ_CP048029.1"/>
</dbReference>
<dbReference type="GO" id="GO:0008881">
    <property type="term" value="F:glutamate racemase activity"/>
    <property type="evidence" value="ECO:0007669"/>
    <property type="project" value="UniProtKB-UniRule"/>
</dbReference>
<dbReference type="InterPro" id="IPR033134">
    <property type="entry name" value="Asp/Glu_racemase_AS_2"/>
</dbReference>
<name>A0A6G7VCI9_9GAMM</name>
<dbReference type="AlphaFoldDB" id="A0A6G7VCI9"/>
<evidence type="ECO:0000256" key="5">
    <source>
        <dbReference type="ARBA" id="ARBA00023235"/>
    </source>
</evidence>
<gene>
    <name evidence="7" type="primary">murI</name>
    <name evidence="8" type="ORF">GWK36_07125</name>
</gene>
<protein>
    <recommendedName>
        <fullName evidence="2 7">Glutamate racemase</fullName>
        <ecNumber evidence="2 7">5.1.1.3</ecNumber>
    </recommendedName>
</protein>
<dbReference type="InterPro" id="IPR004391">
    <property type="entry name" value="Glu_race"/>
</dbReference>
<evidence type="ECO:0000256" key="1">
    <source>
        <dbReference type="ARBA" id="ARBA00001602"/>
    </source>
</evidence>
<evidence type="ECO:0000256" key="2">
    <source>
        <dbReference type="ARBA" id="ARBA00013090"/>
    </source>
</evidence>
<dbReference type="PANTHER" id="PTHR21198:SF2">
    <property type="entry name" value="GLUTAMATE RACEMASE"/>
    <property type="match status" value="1"/>
</dbReference>
<dbReference type="PANTHER" id="PTHR21198">
    <property type="entry name" value="GLUTAMATE RACEMASE"/>
    <property type="match status" value="1"/>
</dbReference>
<dbReference type="PROSITE" id="PS00924">
    <property type="entry name" value="ASP_GLU_RACEMASE_2"/>
    <property type="match status" value="1"/>
</dbReference>
<evidence type="ECO:0000313" key="8">
    <source>
        <dbReference type="EMBL" id="QIK37793.1"/>
    </source>
</evidence>
<feature type="active site" description="Proton donor/acceptor" evidence="7">
    <location>
        <position position="86"/>
    </location>
</feature>
<dbReference type="Proteomes" id="UP000502699">
    <property type="component" value="Chromosome"/>
</dbReference>
<reference evidence="9" key="1">
    <citation type="submission" date="2020-01" db="EMBL/GenBank/DDBJ databases">
        <title>Caldichromatium gen. nov., sp. nov., a thermophilic purple sulfur bacterium member of the family Chromatiaceae isolated from Nakabusa hot spring, Japan.</title>
        <authorList>
            <person name="Saini M.K."/>
            <person name="Hanada S."/>
            <person name="Tank M."/>
        </authorList>
    </citation>
    <scope>NUCLEOTIDE SEQUENCE [LARGE SCALE GENOMIC DNA]</scope>
    <source>
        <strain evidence="9">No.7</strain>
    </source>
</reference>
<dbReference type="UniPathway" id="UPA00219"/>
<organism evidence="8 9">
    <name type="scientific">Caldichromatium japonicum</name>
    <dbReference type="NCBI Taxonomy" id="2699430"/>
    <lineage>
        <taxon>Bacteria</taxon>
        <taxon>Pseudomonadati</taxon>
        <taxon>Pseudomonadota</taxon>
        <taxon>Gammaproteobacteria</taxon>
        <taxon>Chromatiales</taxon>
        <taxon>Chromatiaceae</taxon>
        <taxon>Caldichromatium</taxon>
    </lineage>
</organism>
<accession>A0A6G7VCI9</accession>
<keyword evidence="9" id="KW-1185">Reference proteome</keyword>
<keyword evidence="4 7" id="KW-0573">Peptidoglycan synthesis</keyword>
<dbReference type="FunFam" id="3.40.50.1860:FF:000001">
    <property type="entry name" value="Glutamate racemase"/>
    <property type="match status" value="1"/>
</dbReference>
<dbReference type="KEGG" id="cjap:GWK36_07125"/>
<evidence type="ECO:0000256" key="4">
    <source>
        <dbReference type="ARBA" id="ARBA00022984"/>
    </source>
</evidence>
<dbReference type="GO" id="GO:0071555">
    <property type="term" value="P:cell wall organization"/>
    <property type="evidence" value="ECO:0007669"/>
    <property type="project" value="UniProtKB-KW"/>
</dbReference>
<proteinExistence type="inferred from homology"/>
<dbReference type="NCBIfam" id="TIGR00067">
    <property type="entry name" value="glut_race"/>
    <property type="match status" value="1"/>
</dbReference>
<comment type="function">
    <text evidence="7">Provides the (R)-glutamate required for cell wall biosynthesis.</text>
</comment>
<evidence type="ECO:0000313" key="9">
    <source>
        <dbReference type="Proteomes" id="UP000502699"/>
    </source>
</evidence>
<feature type="binding site" evidence="7">
    <location>
        <begin position="197"/>
        <end position="198"/>
    </location>
    <ligand>
        <name>substrate</name>
    </ligand>
</feature>
<dbReference type="SUPFAM" id="SSF53681">
    <property type="entry name" value="Aspartate/glutamate racemase"/>
    <property type="match status" value="2"/>
</dbReference>
<feature type="active site" description="Proton donor/acceptor" evidence="7">
    <location>
        <position position="196"/>
    </location>
</feature>